<evidence type="ECO:0000259" key="5">
    <source>
        <dbReference type="PROSITE" id="PS50006"/>
    </source>
</evidence>
<dbReference type="GO" id="GO:0006355">
    <property type="term" value="P:regulation of DNA-templated transcription"/>
    <property type="evidence" value="ECO:0007669"/>
    <property type="project" value="InterPro"/>
</dbReference>
<dbReference type="CDD" id="cd00383">
    <property type="entry name" value="trans_reg_C"/>
    <property type="match status" value="1"/>
</dbReference>
<dbReference type="SUPFAM" id="SSF49879">
    <property type="entry name" value="SMAD/FHA domain"/>
    <property type="match status" value="1"/>
</dbReference>
<evidence type="ECO:0000259" key="6">
    <source>
        <dbReference type="PROSITE" id="PS51755"/>
    </source>
</evidence>
<dbReference type="InterPro" id="IPR008984">
    <property type="entry name" value="SMAD_FHA_dom_sf"/>
</dbReference>
<dbReference type="Gene3D" id="1.10.10.10">
    <property type="entry name" value="Winged helix-like DNA-binding domain superfamily/Winged helix DNA-binding domain"/>
    <property type="match status" value="1"/>
</dbReference>
<dbReference type="InterPro" id="IPR036388">
    <property type="entry name" value="WH-like_DNA-bd_sf"/>
</dbReference>
<organism evidence="7 8">
    <name type="scientific">Paenibacillus solani</name>
    <dbReference type="NCBI Taxonomy" id="1705565"/>
    <lineage>
        <taxon>Bacteria</taxon>
        <taxon>Bacillati</taxon>
        <taxon>Bacillota</taxon>
        <taxon>Bacilli</taxon>
        <taxon>Bacillales</taxon>
        <taxon>Paenibacillaceae</taxon>
        <taxon>Paenibacillus</taxon>
    </lineage>
</organism>
<dbReference type="Pfam" id="PF00486">
    <property type="entry name" value="Trans_reg_C"/>
    <property type="match status" value="1"/>
</dbReference>
<dbReference type="PATRIC" id="fig|1705565.3.peg.1336"/>
<dbReference type="SMART" id="SM00240">
    <property type="entry name" value="FHA"/>
    <property type="match status" value="1"/>
</dbReference>
<protein>
    <submittedName>
        <fullName evidence="7">CadC family transcriptional regulator</fullName>
    </submittedName>
</protein>
<feature type="domain" description="OmpR/PhoB-type" evidence="6">
    <location>
        <begin position="124"/>
        <end position="226"/>
    </location>
</feature>
<evidence type="ECO:0000313" key="8">
    <source>
        <dbReference type="Proteomes" id="UP000036932"/>
    </source>
</evidence>
<gene>
    <name evidence="7" type="ORF">AM231_25730</name>
</gene>
<keyword evidence="1" id="KW-0805">Transcription regulation</keyword>
<dbReference type="RefSeq" id="WP_054405212.1">
    <property type="nucleotide sequence ID" value="NZ_LIUT01000008.1"/>
</dbReference>
<dbReference type="OrthoDB" id="1683123at2"/>
<evidence type="ECO:0000313" key="7">
    <source>
        <dbReference type="EMBL" id="KOR76048.1"/>
    </source>
</evidence>
<dbReference type="SMART" id="SM00862">
    <property type="entry name" value="Trans_reg_C"/>
    <property type="match status" value="1"/>
</dbReference>
<dbReference type="Pfam" id="PF00498">
    <property type="entry name" value="FHA"/>
    <property type="match status" value="1"/>
</dbReference>
<dbReference type="PROSITE" id="PS50006">
    <property type="entry name" value="FHA_DOMAIN"/>
    <property type="match status" value="1"/>
</dbReference>
<feature type="domain" description="FHA" evidence="5">
    <location>
        <begin position="28"/>
        <end position="80"/>
    </location>
</feature>
<reference evidence="8" key="1">
    <citation type="submission" date="2015-08" db="EMBL/GenBank/DDBJ databases">
        <title>Genome sequencing project for genomic taxonomy and phylogenomics of Bacillus-like bacteria.</title>
        <authorList>
            <person name="Liu B."/>
            <person name="Wang J."/>
            <person name="Zhu Y."/>
            <person name="Liu G."/>
            <person name="Chen Q."/>
            <person name="Chen Z."/>
            <person name="Lan J."/>
            <person name="Che J."/>
            <person name="Ge C."/>
            <person name="Shi H."/>
            <person name="Pan Z."/>
            <person name="Liu X."/>
        </authorList>
    </citation>
    <scope>NUCLEOTIDE SEQUENCE [LARGE SCALE GENOMIC DNA]</scope>
    <source>
        <strain evidence="8">FJAT-22460</strain>
    </source>
</reference>
<dbReference type="PANTHER" id="PTHR23308">
    <property type="entry name" value="NUCLEAR INHIBITOR OF PROTEIN PHOSPHATASE-1"/>
    <property type="match status" value="1"/>
</dbReference>
<evidence type="ECO:0000256" key="1">
    <source>
        <dbReference type="ARBA" id="ARBA00023015"/>
    </source>
</evidence>
<evidence type="ECO:0000256" key="2">
    <source>
        <dbReference type="ARBA" id="ARBA00023125"/>
    </source>
</evidence>
<dbReference type="PROSITE" id="PS51755">
    <property type="entry name" value="OMPR_PHOB"/>
    <property type="match status" value="1"/>
</dbReference>
<dbReference type="InterPro" id="IPR016032">
    <property type="entry name" value="Sig_transdc_resp-reg_C-effctor"/>
</dbReference>
<keyword evidence="2 4" id="KW-0238">DNA-binding</keyword>
<dbReference type="CDD" id="cd00060">
    <property type="entry name" value="FHA"/>
    <property type="match status" value="1"/>
</dbReference>
<dbReference type="InterPro" id="IPR001867">
    <property type="entry name" value="OmpR/PhoB-type_DNA-bd"/>
</dbReference>
<dbReference type="GO" id="GO:0000160">
    <property type="term" value="P:phosphorelay signal transduction system"/>
    <property type="evidence" value="ECO:0007669"/>
    <property type="project" value="InterPro"/>
</dbReference>
<dbReference type="EMBL" id="LIUT01000008">
    <property type="protein sequence ID" value="KOR76048.1"/>
    <property type="molecule type" value="Genomic_DNA"/>
</dbReference>
<accession>A0A0M1N1L3</accession>
<name>A0A0M1N1L3_9BACL</name>
<dbReference type="InterPro" id="IPR000253">
    <property type="entry name" value="FHA_dom"/>
</dbReference>
<dbReference type="SUPFAM" id="SSF46894">
    <property type="entry name" value="C-terminal effector domain of the bipartite response regulators"/>
    <property type="match status" value="1"/>
</dbReference>
<feature type="DNA-binding region" description="OmpR/PhoB-type" evidence="4">
    <location>
        <begin position="124"/>
        <end position="226"/>
    </location>
</feature>
<proteinExistence type="predicted"/>
<dbReference type="Proteomes" id="UP000036932">
    <property type="component" value="Unassembled WGS sequence"/>
</dbReference>
<dbReference type="GO" id="GO:0003677">
    <property type="term" value="F:DNA binding"/>
    <property type="evidence" value="ECO:0007669"/>
    <property type="project" value="UniProtKB-UniRule"/>
</dbReference>
<dbReference type="InterPro" id="IPR050923">
    <property type="entry name" value="Cell_Proc_Reg/RNA_Proc"/>
</dbReference>
<sequence>MDKSSFLMVERGNPYERGDVIPLTKPITVLGRKGQNFAPDISFDNIFVSRRHAALLYRNGQFFIKDLNSKHGTFVNLQRLAPHDEIPLQHGDTIVLAGDLIVLSFSILSMDETMDMTPLIKQLAAIEAAGGLRLNPFKQELSYGGKVYAFSDKEYKCLEVLVNHQGQFVPKEELKIYVWPERCYETDTVPDVSSEELNALIYRVRKKTRDLLNIESIRGKGYILQKHADGASMIQKT</sequence>
<dbReference type="AlphaFoldDB" id="A0A0M1N1L3"/>
<keyword evidence="8" id="KW-1185">Reference proteome</keyword>
<comment type="caution">
    <text evidence="7">The sequence shown here is derived from an EMBL/GenBank/DDBJ whole genome shotgun (WGS) entry which is preliminary data.</text>
</comment>
<evidence type="ECO:0000256" key="3">
    <source>
        <dbReference type="ARBA" id="ARBA00023163"/>
    </source>
</evidence>
<evidence type="ECO:0000256" key="4">
    <source>
        <dbReference type="PROSITE-ProRule" id="PRU01091"/>
    </source>
</evidence>
<dbReference type="Gene3D" id="2.60.200.20">
    <property type="match status" value="1"/>
</dbReference>
<keyword evidence="3" id="KW-0804">Transcription</keyword>